<sequence length="211" mass="23707">MSTQETTFEPLTTLTDRVAVLRGPNTDTDQIIPARFLKKDRAQGYGQFLFHDMRFSDDGGIRSHPLNTSEGEHPRILVVEENFGCGSSREGAVYALADYGVRVVVGTTFGDIFHNNCFKNGVLPVRLHPDDHARLMGVLAGPDALTQLTVSLEEGRIRWDDGDASFEVDAFWKECLMRGLDELSLTLSYRDQIDAFESRYRKDFPWFAPGA</sequence>
<dbReference type="UniPathway" id="UPA00048">
    <property type="reaction ID" value="UER00071"/>
</dbReference>
<evidence type="ECO:0000256" key="9">
    <source>
        <dbReference type="ARBA" id="ARBA00023304"/>
    </source>
</evidence>
<evidence type="ECO:0000256" key="5">
    <source>
        <dbReference type="ARBA" id="ARBA00011271"/>
    </source>
</evidence>
<dbReference type="GO" id="GO:0009098">
    <property type="term" value="P:L-leucine biosynthetic process"/>
    <property type="evidence" value="ECO:0007669"/>
    <property type="project" value="UniProtKB-UniRule"/>
</dbReference>
<dbReference type="HAMAP" id="MF_01031">
    <property type="entry name" value="LeuD_type1"/>
    <property type="match status" value="1"/>
</dbReference>
<evidence type="ECO:0000256" key="4">
    <source>
        <dbReference type="ARBA" id="ARBA00009845"/>
    </source>
</evidence>
<dbReference type="KEGG" id="boz:DBV39_16240"/>
<protein>
    <recommendedName>
        <fullName evidence="10">3-isopropylmalate dehydratase small subunit</fullName>
        <ecNumber evidence="10">4.2.1.33</ecNumber>
    </recommendedName>
    <alternativeName>
        <fullName evidence="10">Alpha-IPM isomerase</fullName>
        <shortName evidence="10">IPMI</shortName>
    </alternativeName>
    <alternativeName>
        <fullName evidence="10">Isopropylmalate isomerase</fullName>
    </alternativeName>
</protein>
<comment type="pathway">
    <text evidence="3 10">Amino-acid biosynthesis; L-leucine biosynthesis; L-leucine from 3-methyl-2-oxobutanoate: step 2/4.</text>
</comment>
<dbReference type="PANTHER" id="PTHR43345">
    <property type="entry name" value="3-ISOPROPYLMALATE DEHYDRATASE SMALL SUBUNIT 2-RELATED-RELATED"/>
    <property type="match status" value="1"/>
</dbReference>
<dbReference type="PANTHER" id="PTHR43345:SF5">
    <property type="entry name" value="3-ISOPROPYLMALATE DEHYDRATASE SMALL SUBUNIT"/>
    <property type="match status" value="1"/>
</dbReference>
<dbReference type="InterPro" id="IPR033940">
    <property type="entry name" value="IPMI_Swivel"/>
</dbReference>
<feature type="domain" description="Aconitase A/isopropylmalate dehydratase small subunit swivel" evidence="11">
    <location>
        <begin position="24"/>
        <end position="128"/>
    </location>
</feature>
<evidence type="ECO:0000259" key="11">
    <source>
        <dbReference type="Pfam" id="PF00694"/>
    </source>
</evidence>
<dbReference type="Gene3D" id="3.20.19.10">
    <property type="entry name" value="Aconitase, domain 4"/>
    <property type="match status" value="1"/>
</dbReference>
<dbReference type="InterPro" id="IPR000573">
    <property type="entry name" value="AconitaseA/IPMdHydase_ssu_swvl"/>
</dbReference>
<keyword evidence="9 10" id="KW-0100">Branched-chain amino acid biosynthesis</keyword>
<evidence type="ECO:0000256" key="10">
    <source>
        <dbReference type="HAMAP-Rule" id="MF_01031"/>
    </source>
</evidence>
<keyword evidence="8 10" id="KW-0456">Lyase</keyword>
<evidence type="ECO:0000313" key="13">
    <source>
        <dbReference type="Proteomes" id="UP000244571"/>
    </source>
</evidence>
<dbReference type="Pfam" id="PF00694">
    <property type="entry name" value="Aconitase_C"/>
    <property type="match status" value="1"/>
</dbReference>
<gene>
    <name evidence="10 12" type="primary">leuD</name>
    <name evidence="12" type="ORF">DBV39_16240</name>
</gene>
<dbReference type="InterPro" id="IPR050075">
    <property type="entry name" value="LeuD"/>
</dbReference>
<name>A0A2R4XML5_9BURK</name>
<keyword evidence="7 10" id="KW-0028">Amino-acid biosynthesis</keyword>
<dbReference type="SUPFAM" id="SSF52016">
    <property type="entry name" value="LeuD/IlvD-like"/>
    <property type="match status" value="1"/>
</dbReference>
<dbReference type="NCBIfam" id="NF002458">
    <property type="entry name" value="PRK01641.1"/>
    <property type="match status" value="1"/>
</dbReference>
<evidence type="ECO:0000313" key="12">
    <source>
        <dbReference type="EMBL" id="AWB35025.1"/>
    </source>
</evidence>
<accession>A0A2R4XML5</accession>
<keyword evidence="6 10" id="KW-0432">Leucine biosynthesis</keyword>
<dbReference type="OrthoDB" id="9777465at2"/>
<comment type="subunit">
    <text evidence="5 10">Heterodimer of LeuC and LeuD.</text>
</comment>
<dbReference type="EC" id="4.2.1.33" evidence="10"/>
<dbReference type="Proteomes" id="UP000244571">
    <property type="component" value="Chromosome"/>
</dbReference>
<dbReference type="RefSeq" id="WP_108622435.1">
    <property type="nucleotide sequence ID" value="NZ_CP028901.1"/>
</dbReference>
<comment type="catalytic activity">
    <reaction evidence="1 10">
        <text>(2R,3S)-3-isopropylmalate = (2S)-2-isopropylmalate</text>
        <dbReference type="Rhea" id="RHEA:32287"/>
        <dbReference type="ChEBI" id="CHEBI:1178"/>
        <dbReference type="ChEBI" id="CHEBI:35121"/>
        <dbReference type="EC" id="4.2.1.33"/>
    </reaction>
</comment>
<dbReference type="AlphaFoldDB" id="A0A2R4XML5"/>
<proteinExistence type="inferred from homology"/>
<evidence type="ECO:0000256" key="8">
    <source>
        <dbReference type="ARBA" id="ARBA00023239"/>
    </source>
</evidence>
<organism evidence="12 13">
    <name type="scientific">Orrella marina</name>
    <dbReference type="NCBI Taxonomy" id="2163011"/>
    <lineage>
        <taxon>Bacteria</taxon>
        <taxon>Pseudomonadati</taxon>
        <taxon>Pseudomonadota</taxon>
        <taxon>Betaproteobacteria</taxon>
        <taxon>Burkholderiales</taxon>
        <taxon>Alcaligenaceae</taxon>
        <taxon>Orrella</taxon>
    </lineage>
</organism>
<dbReference type="GO" id="GO:0009316">
    <property type="term" value="C:3-isopropylmalate dehydratase complex"/>
    <property type="evidence" value="ECO:0007669"/>
    <property type="project" value="InterPro"/>
</dbReference>
<reference evidence="12 13" key="1">
    <citation type="submission" date="2018-04" db="EMBL/GenBank/DDBJ databases">
        <title>Bordetella sp. HZ20 isolated from seawater.</title>
        <authorList>
            <person name="Sun C."/>
        </authorList>
    </citation>
    <scope>NUCLEOTIDE SEQUENCE [LARGE SCALE GENOMIC DNA]</scope>
    <source>
        <strain evidence="12 13">HZ20</strain>
    </source>
</reference>
<evidence type="ECO:0000256" key="2">
    <source>
        <dbReference type="ARBA" id="ARBA00002695"/>
    </source>
</evidence>
<dbReference type="EMBL" id="CP028901">
    <property type="protein sequence ID" value="AWB35025.1"/>
    <property type="molecule type" value="Genomic_DNA"/>
</dbReference>
<dbReference type="InterPro" id="IPR004431">
    <property type="entry name" value="3-IsopropMal_deHydase_ssu"/>
</dbReference>
<evidence type="ECO:0000256" key="6">
    <source>
        <dbReference type="ARBA" id="ARBA00022430"/>
    </source>
</evidence>
<dbReference type="GO" id="GO:0003861">
    <property type="term" value="F:3-isopropylmalate dehydratase activity"/>
    <property type="evidence" value="ECO:0007669"/>
    <property type="project" value="UniProtKB-UniRule"/>
</dbReference>
<dbReference type="CDD" id="cd01577">
    <property type="entry name" value="IPMI_Swivel"/>
    <property type="match status" value="1"/>
</dbReference>
<evidence type="ECO:0000256" key="3">
    <source>
        <dbReference type="ARBA" id="ARBA00004729"/>
    </source>
</evidence>
<evidence type="ECO:0000256" key="7">
    <source>
        <dbReference type="ARBA" id="ARBA00022605"/>
    </source>
</evidence>
<dbReference type="InterPro" id="IPR015928">
    <property type="entry name" value="Aconitase/3IPM_dehydase_swvl"/>
</dbReference>
<comment type="function">
    <text evidence="2 10">Catalyzes the isomerization between 2-isopropylmalate and 3-isopropylmalate, via the formation of 2-isopropylmaleate.</text>
</comment>
<dbReference type="NCBIfam" id="TIGR00171">
    <property type="entry name" value="leuD"/>
    <property type="match status" value="1"/>
</dbReference>
<comment type="similarity">
    <text evidence="4 10">Belongs to the LeuD family. LeuD type 1 subfamily.</text>
</comment>
<keyword evidence="13" id="KW-1185">Reference proteome</keyword>
<evidence type="ECO:0000256" key="1">
    <source>
        <dbReference type="ARBA" id="ARBA00000491"/>
    </source>
</evidence>